<dbReference type="PANTHER" id="PTHR31644:SF2">
    <property type="entry name" value="TRANSCRIPTIONAL ACTIVATOR ARO80-RELATED"/>
    <property type="match status" value="1"/>
</dbReference>
<dbReference type="PANTHER" id="PTHR31644">
    <property type="entry name" value="TRANSCRIPTIONAL ACTIVATOR ARO80-RELATED"/>
    <property type="match status" value="1"/>
</dbReference>
<dbReference type="InterPro" id="IPR052780">
    <property type="entry name" value="AAA_Catabolism_Regulators"/>
</dbReference>
<reference evidence="2" key="1">
    <citation type="journal article" date="2015" name="Genome Announc.">
        <title>Draft whole-genome sequence of the biocontrol agent Trichoderma harzianum T6776.</title>
        <authorList>
            <person name="Baroncelli R."/>
            <person name="Piaggeschi G."/>
            <person name="Fiorini L."/>
            <person name="Bertolini E."/>
            <person name="Zapparata A."/>
            <person name="Pe M.E."/>
            <person name="Sarrocco S."/>
            <person name="Vannacci G."/>
        </authorList>
    </citation>
    <scope>NUCLEOTIDE SEQUENCE [LARGE SCALE GENOMIC DNA]</scope>
    <source>
        <strain evidence="2">T6776</strain>
    </source>
</reference>
<comment type="caution">
    <text evidence="1">The sequence shown here is derived from an EMBL/GenBank/DDBJ whole genome shotgun (WGS) entry which is preliminary data.</text>
</comment>
<dbReference type="GO" id="GO:0045944">
    <property type="term" value="P:positive regulation of transcription by RNA polymerase II"/>
    <property type="evidence" value="ECO:0007669"/>
    <property type="project" value="TreeGrafter"/>
</dbReference>
<dbReference type="GO" id="GO:0005634">
    <property type="term" value="C:nucleus"/>
    <property type="evidence" value="ECO:0007669"/>
    <property type="project" value="TreeGrafter"/>
</dbReference>
<gene>
    <name evidence="1" type="ORF">THAR02_10012</name>
</gene>
<evidence type="ECO:0000313" key="2">
    <source>
        <dbReference type="Proteomes" id="UP000034112"/>
    </source>
</evidence>
<proteinExistence type="predicted"/>
<accession>A0A0F9ZBI1</accession>
<name>A0A0F9ZBI1_TRIHA</name>
<dbReference type="GO" id="GO:0009074">
    <property type="term" value="P:aromatic amino acid family catabolic process"/>
    <property type="evidence" value="ECO:0007669"/>
    <property type="project" value="TreeGrafter"/>
</dbReference>
<dbReference type="OrthoDB" id="2262349at2759"/>
<sequence>MVIEEQLEYPFIEDVIHDAYQILRRGIQLAHNNMLKFHPARTFHRFITACVFLLKARILGLRQIISCEENTSIDLSQILEQGVQALKISAVDDAHLAAYYAAILEHHLANLNLEMELPTVSFTTANAAHSKTYHQSRTNSSEGWHTGWIDPFDQTDLFTTFNVFNH</sequence>
<organism evidence="1 2">
    <name type="scientific">Trichoderma harzianum</name>
    <name type="common">Hypocrea lixii</name>
    <dbReference type="NCBI Taxonomy" id="5544"/>
    <lineage>
        <taxon>Eukaryota</taxon>
        <taxon>Fungi</taxon>
        <taxon>Dikarya</taxon>
        <taxon>Ascomycota</taxon>
        <taxon>Pezizomycotina</taxon>
        <taxon>Sordariomycetes</taxon>
        <taxon>Hypocreomycetidae</taxon>
        <taxon>Hypocreales</taxon>
        <taxon>Hypocreaceae</taxon>
        <taxon>Trichoderma</taxon>
    </lineage>
</organism>
<dbReference type="EMBL" id="JOKZ01000492">
    <property type="protein sequence ID" value="KKO97876.1"/>
    <property type="molecule type" value="Genomic_DNA"/>
</dbReference>
<evidence type="ECO:0000313" key="1">
    <source>
        <dbReference type="EMBL" id="KKO97876.1"/>
    </source>
</evidence>
<dbReference type="AlphaFoldDB" id="A0A0F9ZBI1"/>
<protein>
    <submittedName>
        <fullName evidence="1">Uncharacterized protein</fullName>
    </submittedName>
</protein>
<dbReference type="GO" id="GO:0000981">
    <property type="term" value="F:DNA-binding transcription factor activity, RNA polymerase II-specific"/>
    <property type="evidence" value="ECO:0007669"/>
    <property type="project" value="TreeGrafter"/>
</dbReference>
<dbReference type="Proteomes" id="UP000034112">
    <property type="component" value="Unassembled WGS sequence"/>
</dbReference>